<keyword evidence="5 6" id="KW-0472">Membrane</keyword>
<comment type="caution">
    <text evidence="7">The sequence shown here is derived from an EMBL/GenBank/DDBJ whole genome shotgun (WGS) entry which is preliminary data.</text>
</comment>
<keyword evidence="8" id="KW-1185">Reference proteome</keyword>
<gene>
    <name evidence="7" type="ORF">JCM19235_1040</name>
</gene>
<protein>
    <submittedName>
        <fullName evidence="7">Predicted nucleoside ABC transporter permease 2 component</fullName>
    </submittedName>
</protein>
<keyword evidence="3 6" id="KW-0812">Transmembrane</keyword>
<dbReference type="GO" id="GO:0005886">
    <property type="term" value="C:plasma membrane"/>
    <property type="evidence" value="ECO:0007669"/>
    <property type="project" value="UniProtKB-SubCell"/>
</dbReference>
<dbReference type="Proteomes" id="UP000029228">
    <property type="component" value="Unassembled WGS sequence"/>
</dbReference>
<reference evidence="7 8" key="1">
    <citation type="submission" date="2014-09" db="EMBL/GenBank/DDBJ databases">
        <title>Vibrio maritimus JCM 19235. (C45) whole genome shotgun sequence.</title>
        <authorList>
            <person name="Sawabe T."/>
            <person name="Meirelles P."/>
            <person name="Nakanishi M."/>
            <person name="Sayaka M."/>
            <person name="Hattori M."/>
            <person name="Ohkuma M."/>
        </authorList>
    </citation>
    <scope>NUCLEOTIDE SEQUENCE [LARGE SCALE GENOMIC DNA]</scope>
    <source>
        <strain evidence="8">JCM19235</strain>
    </source>
</reference>
<feature type="transmembrane region" description="Helical" evidence="6">
    <location>
        <begin position="60"/>
        <end position="83"/>
    </location>
</feature>
<feature type="transmembrane region" description="Helical" evidence="6">
    <location>
        <begin position="204"/>
        <end position="223"/>
    </location>
</feature>
<feature type="transmembrane region" description="Helical" evidence="6">
    <location>
        <begin position="90"/>
        <end position="112"/>
    </location>
</feature>
<dbReference type="GO" id="GO:0022857">
    <property type="term" value="F:transmembrane transporter activity"/>
    <property type="evidence" value="ECO:0007669"/>
    <property type="project" value="InterPro"/>
</dbReference>
<dbReference type="EMBL" id="BBMR01000004">
    <property type="protein sequence ID" value="GAL19684.1"/>
    <property type="molecule type" value="Genomic_DNA"/>
</dbReference>
<feature type="transmembrane region" description="Helical" evidence="6">
    <location>
        <begin position="34"/>
        <end position="54"/>
    </location>
</feature>
<evidence type="ECO:0000256" key="6">
    <source>
        <dbReference type="SAM" id="Phobius"/>
    </source>
</evidence>
<feature type="transmembrane region" description="Helical" evidence="6">
    <location>
        <begin position="6"/>
        <end position="27"/>
    </location>
</feature>
<dbReference type="OrthoDB" id="9792579at2"/>
<keyword evidence="4 6" id="KW-1133">Transmembrane helix</keyword>
<evidence type="ECO:0000256" key="2">
    <source>
        <dbReference type="ARBA" id="ARBA00022475"/>
    </source>
</evidence>
<dbReference type="AlphaFoldDB" id="A0A090RZJ9"/>
<name>A0A090RZJ9_9VIBR</name>
<dbReference type="Pfam" id="PF02653">
    <property type="entry name" value="BPD_transp_2"/>
    <property type="match status" value="1"/>
</dbReference>
<evidence type="ECO:0000256" key="5">
    <source>
        <dbReference type="ARBA" id="ARBA00023136"/>
    </source>
</evidence>
<reference evidence="7 8" key="2">
    <citation type="submission" date="2014-09" db="EMBL/GenBank/DDBJ databases">
        <authorList>
            <consortium name="NBRP consortium"/>
            <person name="Sawabe T."/>
            <person name="Meirelles P."/>
            <person name="Nakanishi M."/>
            <person name="Sayaka M."/>
            <person name="Hattori M."/>
            <person name="Ohkuma M."/>
        </authorList>
    </citation>
    <scope>NUCLEOTIDE SEQUENCE [LARGE SCALE GENOMIC DNA]</scope>
    <source>
        <strain evidence="8">JCM19235</strain>
    </source>
</reference>
<accession>A0A090RZJ9</accession>
<comment type="subcellular location">
    <subcellularLocation>
        <location evidence="1">Cell inner membrane</location>
        <topology evidence="1">Multi-pass membrane protein</topology>
    </subcellularLocation>
</comment>
<dbReference type="CDD" id="cd06580">
    <property type="entry name" value="TM_PBP1_transp_TpRbsC_like"/>
    <property type="match status" value="1"/>
</dbReference>
<dbReference type="InterPro" id="IPR001851">
    <property type="entry name" value="ABC_transp_permease"/>
</dbReference>
<evidence type="ECO:0000256" key="3">
    <source>
        <dbReference type="ARBA" id="ARBA00022692"/>
    </source>
</evidence>
<evidence type="ECO:0000256" key="4">
    <source>
        <dbReference type="ARBA" id="ARBA00022989"/>
    </source>
</evidence>
<evidence type="ECO:0000313" key="7">
    <source>
        <dbReference type="EMBL" id="GAL19684.1"/>
    </source>
</evidence>
<keyword evidence="2" id="KW-1003">Cell membrane</keyword>
<evidence type="ECO:0000313" key="8">
    <source>
        <dbReference type="Proteomes" id="UP000029228"/>
    </source>
</evidence>
<dbReference type="STRING" id="990268.JCM19235_1040"/>
<feature type="transmembrane region" description="Helical" evidence="6">
    <location>
        <begin position="152"/>
        <end position="173"/>
    </location>
</feature>
<sequence>MFETIILMLDATLRVATPLILASLAGMFCERSGIVNIALEGKLLAAAFAGAATAHVTGSAWLGLFAGIGVSVLLALLHGFASITHRGDQVVSGMAINILAAGLTITLGRHWFQQGGQTPALSGDARFAPITFPGADAVADVPVLGLLYSELISGHSILVYMVVFIVPACWYLLFKTRFGLRLRAVGESPSAVDTAGISVVRMRYAAVAICGVLVGIGGVYLSVAQTAQFIPNMSAGKGYMALAALIFGKWRPFTAMGACLLFGFLDALAIRMQGVSIGDFPIPVQAIEAIPYVLTVFLLAGFIGKAVAPKAIGVPYTKERE</sequence>
<dbReference type="PANTHER" id="PTHR43370:SF1">
    <property type="entry name" value="GUANOSINE ABC TRANSPORTER PERMEASE PROTEIN NUPQ"/>
    <property type="match status" value="1"/>
</dbReference>
<dbReference type="PANTHER" id="PTHR43370">
    <property type="entry name" value="SUGAR ABC TRANSPORTER INTEGRAL MEMBRANE PROTEIN-RELATED"/>
    <property type="match status" value="1"/>
</dbReference>
<proteinExistence type="predicted"/>
<organism evidence="7 8">
    <name type="scientific">Vibrio maritimus</name>
    <dbReference type="NCBI Taxonomy" id="990268"/>
    <lineage>
        <taxon>Bacteria</taxon>
        <taxon>Pseudomonadati</taxon>
        <taxon>Pseudomonadota</taxon>
        <taxon>Gammaproteobacteria</taxon>
        <taxon>Vibrionales</taxon>
        <taxon>Vibrionaceae</taxon>
        <taxon>Vibrio</taxon>
    </lineage>
</organism>
<evidence type="ECO:0000256" key="1">
    <source>
        <dbReference type="ARBA" id="ARBA00004429"/>
    </source>
</evidence>